<feature type="region of interest" description="Disordered" evidence="9">
    <location>
        <begin position="117"/>
        <end position="212"/>
    </location>
</feature>
<dbReference type="InterPro" id="IPR029052">
    <property type="entry name" value="Metallo-depent_PP-like"/>
</dbReference>
<keyword evidence="5" id="KW-0464">Manganese</keyword>
<sequence>MEFPRLQPPPSADLEEMPKMSFPSISPPKSDNIFRRCFNLYLNATPFKIEDYATSKAPLILPNISKENAISIVEEATEIFKSGPTLLELESPLYIVGDIHGHILDLFRILRKFGLPESQDSPPPSSDANVSSSPLCPDSNADKNEIEIDNNTPNDTNKNSFVTPPTSPNTNTLSLIKSGSSGRFHRVRPVLTPGTPDFAKGPPILSPPPVNKISQSLTCNTLDDFPMLNPEPISNDNSDNDASSDESEEIKGPTKYLLLGDLVDRGEFSVETILLCLLLKILYPDSFNVIRGNHEFEFLCTQCGFSTQLAEAYGPDMLPKFLTCFSYMPLAAKIDKNILCVHGGLGPNCFSVKQISKIERPIPDFNDELLNALLWSDPSKDTSTFSPSNRGTGYLFGDSALKEFVDSNDLKLLVRAHECVMEGYEYNFDKQCLTVFSASNYCGLMNNKCAVIHVADSTTVKEYQFPPLCYLKRDNVMFKGNSKAPRRVSTITMSAIKRPLISNTFDHEKLPHIAKKQSEFPSLQQPRKIHFQPPPPQAMANADKGRKPQALPSFMQKRRFSTV</sequence>
<reference evidence="11 12" key="1">
    <citation type="submission" date="2024-04" db="EMBL/GenBank/DDBJ databases">
        <title>Tritrichomonas musculus Genome.</title>
        <authorList>
            <person name="Alves-Ferreira E."/>
            <person name="Grigg M."/>
            <person name="Lorenzi H."/>
            <person name="Galac M."/>
        </authorList>
    </citation>
    <scope>NUCLEOTIDE SEQUENCE [LARGE SCALE GENOMIC DNA]</scope>
    <source>
        <strain evidence="11 12">EAF2021</strain>
    </source>
</reference>
<name>A0ABR2KCH8_9EUKA</name>
<comment type="similarity">
    <text evidence="8">Belongs to the PPP phosphatase family.</text>
</comment>
<dbReference type="Proteomes" id="UP001470230">
    <property type="component" value="Unassembled WGS sequence"/>
</dbReference>
<evidence type="ECO:0000256" key="7">
    <source>
        <dbReference type="ARBA" id="ARBA00048336"/>
    </source>
</evidence>
<evidence type="ECO:0000256" key="8">
    <source>
        <dbReference type="RuleBase" id="RU004273"/>
    </source>
</evidence>
<dbReference type="InterPro" id="IPR050341">
    <property type="entry name" value="PP1_catalytic_subunit"/>
</dbReference>
<dbReference type="EC" id="3.1.3.16" evidence="8"/>
<comment type="catalytic activity">
    <reaction evidence="6">
        <text>O-phospho-L-seryl-[protein] + H2O = L-seryl-[protein] + phosphate</text>
        <dbReference type="Rhea" id="RHEA:20629"/>
        <dbReference type="Rhea" id="RHEA-COMP:9863"/>
        <dbReference type="Rhea" id="RHEA-COMP:11604"/>
        <dbReference type="ChEBI" id="CHEBI:15377"/>
        <dbReference type="ChEBI" id="CHEBI:29999"/>
        <dbReference type="ChEBI" id="CHEBI:43474"/>
        <dbReference type="ChEBI" id="CHEBI:83421"/>
        <dbReference type="EC" id="3.1.3.16"/>
    </reaction>
</comment>
<evidence type="ECO:0000256" key="5">
    <source>
        <dbReference type="ARBA" id="ARBA00023211"/>
    </source>
</evidence>
<dbReference type="Pfam" id="PF00149">
    <property type="entry name" value="Metallophos"/>
    <property type="match status" value="1"/>
</dbReference>
<comment type="cofactor">
    <cofactor evidence="1">
        <name>Mn(2+)</name>
        <dbReference type="ChEBI" id="CHEBI:29035"/>
    </cofactor>
</comment>
<dbReference type="SMART" id="SM00156">
    <property type="entry name" value="PP2Ac"/>
    <property type="match status" value="1"/>
</dbReference>
<dbReference type="PRINTS" id="PR00114">
    <property type="entry name" value="STPHPHTASE"/>
</dbReference>
<dbReference type="PANTHER" id="PTHR11668">
    <property type="entry name" value="SERINE/THREONINE PROTEIN PHOSPHATASE"/>
    <property type="match status" value="1"/>
</dbReference>
<keyword evidence="2" id="KW-0479">Metal-binding</keyword>
<proteinExistence type="inferred from homology"/>
<dbReference type="PANTHER" id="PTHR11668:SF300">
    <property type="entry name" value="SERINE_THREONINE-PROTEIN PHOSPHATASE"/>
    <property type="match status" value="1"/>
</dbReference>
<comment type="catalytic activity">
    <reaction evidence="7 8">
        <text>O-phospho-L-threonyl-[protein] + H2O = L-threonyl-[protein] + phosphate</text>
        <dbReference type="Rhea" id="RHEA:47004"/>
        <dbReference type="Rhea" id="RHEA-COMP:11060"/>
        <dbReference type="Rhea" id="RHEA-COMP:11605"/>
        <dbReference type="ChEBI" id="CHEBI:15377"/>
        <dbReference type="ChEBI" id="CHEBI:30013"/>
        <dbReference type="ChEBI" id="CHEBI:43474"/>
        <dbReference type="ChEBI" id="CHEBI:61977"/>
        <dbReference type="EC" id="3.1.3.16"/>
    </reaction>
</comment>
<evidence type="ECO:0000259" key="10">
    <source>
        <dbReference type="PROSITE" id="PS00125"/>
    </source>
</evidence>
<feature type="region of interest" description="Disordered" evidence="9">
    <location>
        <begin position="1"/>
        <end position="21"/>
    </location>
</feature>
<keyword evidence="3 8" id="KW-0378">Hydrolase</keyword>
<dbReference type="SUPFAM" id="SSF56300">
    <property type="entry name" value="Metallo-dependent phosphatases"/>
    <property type="match status" value="2"/>
</dbReference>
<feature type="compositionally biased region" description="Acidic residues" evidence="9">
    <location>
        <begin position="238"/>
        <end position="248"/>
    </location>
</feature>
<dbReference type="InterPro" id="IPR006186">
    <property type="entry name" value="Ser/Thr-sp_prot-phosphatase"/>
</dbReference>
<dbReference type="EMBL" id="JAPFFF010000005">
    <property type="protein sequence ID" value="KAK8888597.1"/>
    <property type="molecule type" value="Genomic_DNA"/>
</dbReference>
<dbReference type="InterPro" id="IPR004843">
    <property type="entry name" value="Calcineurin-like_PHP"/>
</dbReference>
<feature type="region of interest" description="Disordered" evidence="9">
    <location>
        <begin position="521"/>
        <end position="563"/>
    </location>
</feature>
<evidence type="ECO:0000256" key="2">
    <source>
        <dbReference type="ARBA" id="ARBA00022723"/>
    </source>
</evidence>
<gene>
    <name evidence="11" type="ORF">M9Y10_033328</name>
</gene>
<comment type="caution">
    <text evidence="11">The sequence shown here is derived from an EMBL/GenBank/DDBJ whole genome shotgun (WGS) entry which is preliminary data.</text>
</comment>
<evidence type="ECO:0000256" key="9">
    <source>
        <dbReference type="SAM" id="MobiDB-lite"/>
    </source>
</evidence>
<evidence type="ECO:0000256" key="3">
    <source>
        <dbReference type="ARBA" id="ARBA00022801"/>
    </source>
</evidence>
<evidence type="ECO:0000256" key="6">
    <source>
        <dbReference type="ARBA" id="ARBA00047761"/>
    </source>
</evidence>
<protein>
    <recommendedName>
        <fullName evidence="8">Serine/threonine-protein phosphatase</fullName>
        <ecNumber evidence="8">3.1.3.16</ecNumber>
    </recommendedName>
</protein>
<dbReference type="CDD" id="cd00144">
    <property type="entry name" value="MPP_PPP_family"/>
    <property type="match status" value="1"/>
</dbReference>
<accession>A0ABR2KCH8</accession>
<keyword evidence="4" id="KW-0904">Protein phosphatase</keyword>
<evidence type="ECO:0000313" key="11">
    <source>
        <dbReference type="EMBL" id="KAK8888597.1"/>
    </source>
</evidence>
<feature type="compositionally biased region" description="Polar residues" evidence="9">
    <location>
        <begin position="149"/>
        <end position="162"/>
    </location>
</feature>
<organism evidence="11 12">
    <name type="scientific">Tritrichomonas musculus</name>
    <dbReference type="NCBI Taxonomy" id="1915356"/>
    <lineage>
        <taxon>Eukaryota</taxon>
        <taxon>Metamonada</taxon>
        <taxon>Parabasalia</taxon>
        <taxon>Tritrichomonadida</taxon>
        <taxon>Tritrichomonadidae</taxon>
        <taxon>Tritrichomonas</taxon>
    </lineage>
</organism>
<dbReference type="Gene3D" id="3.60.21.10">
    <property type="match status" value="2"/>
</dbReference>
<evidence type="ECO:0000313" key="12">
    <source>
        <dbReference type="Proteomes" id="UP001470230"/>
    </source>
</evidence>
<evidence type="ECO:0000256" key="1">
    <source>
        <dbReference type="ARBA" id="ARBA00001936"/>
    </source>
</evidence>
<dbReference type="PROSITE" id="PS00125">
    <property type="entry name" value="SER_THR_PHOSPHATASE"/>
    <property type="match status" value="1"/>
</dbReference>
<feature type="region of interest" description="Disordered" evidence="9">
    <location>
        <begin position="225"/>
        <end position="249"/>
    </location>
</feature>
<feature type="compositionally biased region" description="Pro residues" evidence="9">
    <location>
        <begin position="1"/>
        <end position="11"/>
    </location>
</feature>
<feature type="domain" description="Serine/threonine specific protein phosphatases" evidence="10">
    <location>
        <begin position="290"/>
        <end position="295"/>
    </location>
</feature>
<keyword evidence="12" id="KW-1185">Reference proteome</keyword>
<evidence type="ECO:0000256" key="4">
    <source>
        <dbReference type="ARBA" id="ARBA00022912"/>
    </source>
</evidence>